<dbReference type="Gene3D" id="3.30.70.100">
    <property type="match status" value="1"/>
</dbReference>
<sequence length="120" mass="13810">MSTPTSTSTSSFSLHVTYYINPAKADDFLAALRPAYEGVIAEPECIFFEVYTSRNEPGTFKLVENWNATEEWMMNVQLKKDYYKPYLAAIESMQVKPREFEILTRMAGNEWVSVSKEMLS</sequence>
<organism evidence="2 3">
    <name type="scientific">Byssothecium circinans</name>
    <dbReference type="NCBI Taxonomy" id="147558"/>
    <lineage>
        <taxon>Eukaryota</taxon>
        <taxon>Fungi</taxon>
        <taxon>Dikarya</taxon>
        <taxon>Ascomycota</taxon>
        <taxon>Pezizomycotina</taxon>
        <taxon>Dothideomycetes</taxon>
        <taxon>Pleosporomycetidae</taxon>
        <taxon>Pleosporales</taxon>
        <taxon>Massarineae</taxon>
        <taxon>Massarinaceae</taxon>
        <taxon>Byssothecium</taxon>
    </lineage>
</organism>
<dbReference type="AlphaFoldDB" id="A0A6A5TPM5"/>
<proteinExistence type="predicted"/>
<reference evidence="2" key="1">
    <citation type="journal article" date="2020" name="Stud. Mycol.">
        <title>101 Dothideomycetes genomes: a test case for predicting lifestyles and emergence of pathogens.</title>
        <authorList>
            <person name="Haridas S."/>
            <person name="Albert R."/>
            <person name="Binder M."/>
            <person name="Bloem J."/>
            <person name="Labutti K."/>
            <person name="Salamov A."/>
            <person name="Andreopoulos B."/>
            <person name="Baker S."/>
            <person name="Barry K."/>
            <person name="Bills G."/>
            <person name="Bluhm B."/>
            <person name="Cannon C."/>
            <person name="Castanera R."/>
            <person name="Culley D."/>
            <person name="Daum C."/>
            <person name="Ezra D."/>
            <person name="Gonzalez J."/>
            <person name="Henrissat B."/>
            <person name="Kuo A."/>
            <person name="Liang C."/>
            <person name="Lipzen A."/>
            <person name="Lutzoni F."/>
            <person name="Magnuson J."/>
            <person name="Mondo S."/>
            <person name="Nolan M."/>
            <person name="Ohm R."/>
            <person name="Pangilinan J."/>
            <person name="Park H.-J."/>
            <person name="Ramirez L."/>
            <person name="Alfaro M."/>
            <person name="Sun H."/>
            <person name="Tritt A."/>
            <person name="Yoshinaga Y."/>
            <person name="Zwiers L.-H."/>
            <person name="Turgeon B."/>
            <person name="Goodwin S."/>
            <person name="Spatafora J."/>
            <person name="Crous P."/>
            <person name="Grigoriev I."/>
        </authorList>
    </citation>
    <scope>NUCLEOTIDE SEQUENCE</scope>
    <source>
        <strain evidence="2">CBS 675.92</strain>
    </source>
</reference>
<dbReference type="InterPro" id="IPR011008">
    <property type="entry name" value="Dimeric_a/b-barrel"/>
</dbReference>
<feature type="domain" description="ABM" evidence="1">
    <location>
        <begin position="12"/>
        <end position="68"/>
    </location>
</feature>
<dbReference type="EMBL" id="ML976998">
    <property type="protein sequence ID" value="KAF1954591.1"/>
    <property type="molecule type" value="Genomic_DNA"/>
</dbReference>
<gene>
    <name evidence="2" type="ORF">CC80DRAFT_493718</name>
</gene>
<dbReference type="InterPro" id="IPR007138">
    <property type="entry name" value="ABM_dom"/>
</dbReference>
<evidence type="ECO:0000259" key="1">
    <source>
        <dbReference type="Pfam" id="PF03992"/>
    </source>
</evidence>
<dbReference type="Proteomes" id="UP000800035">
    <property type="component" value="Unassembled WGS sequence"/>
</dbReference>
<accession>A0A6A5TPM5</accession>
<name>A0A6A5TPM5_9PLEO</name>
<dbReference type="SUPFAM" id="SSF54909">
    <property type="entry name" value="Dimeric alpha+beta barrel"/>
    <property type="match status" value="1"/>
</dbReference>
<keyword evidence="3" id="KW-1185">Reference proteome</keyword>
<evidence type="ECO:0000313" key="3">
    <source>
        <dbReference type="Proteomes" id="UP000800035"/>
    </source>
</evidence>
<protein>
    <recommendedName>
        <fullName evidence="1">ABM domain-containing protein</fullName>
    </recommendedName>
</protein>
<dbReference type="OrthoDB" id="4126315at2759"/>
<evidence type="ECO:0000313" key="2">
    <source>
        <dbReference type="EMBL" id="KAF1954591.1"/>
    </source>
</evidence>
<dbReference type="Pfam" id="PF03992">
    <property type="entry name" value="ABM"/>
    <property type="match status" value="1"/>
</dbReference>